<dbReference type="Gene3D" id="3.30.750.44">
    <property type="match status" value="1"/>
</dbReference>
<dbReference type="InterPro" id="IPR041489">
    <property type="entry name" value="PDZ_6"/>
</dbReference>
<comment type="similarity">
    <text evidence="1">Belongs to the peptidase S41A family.</text>
</comment>
<dbReference type="InterPro" id="IPR001478">
    <property type="entry name" value="PDZ"/>
</dbReference>
<dbReference type="InterPro" id="IPR036034">
    <property type="entry name" value="PDZ_sf"/>
</dbReference>
<dbReference type="SUPFAM" id="SSF52096">
    <property type="entry name" value="ClpP/crotonase"/>
    <property type="match status" value="1"/>
</dbReference>
<sequence>MNAPSCALAVSLSTDLKGQEVIRETLHEAWEAVDEKFVDPYSKEAWKEALQDSLAKVSHLATKEEGYEVVQRMLATLGDRYTRLLPPSQARVFEADTTGQVVHVGLQAQRAETEAGPFLRVSFVLTGSPAHEAGLRVGDILHTINGLPASSVDRKDLTALLHQSLHVQVQQSRPQVPMAMRNLYLAARPVEVYPVIHSILPREDGGLTGYLAIQSFGTNTAHDTAAAIAKLQAEGASAFILDLRGNSGGLVNAGLDVAGLLKHADDVFCYIAHRDGVYHPIFVESEGPAAASPLVVLVNGGTASTSELLAGSLHAGGRAAMVGEHTFGKGRTQKVLQLHDNSTLLVSNSLVTTPALERIDKVGLEPDRLCKSGSGPAEALKTEPLEPDSLARDLQADQQQAMSRTQTVVLF</sequence>
<keyword evidence="7" id="KW-1185">Reference proteome</keyword>
<dbReference type="InterPro" id="IPR029045">
    <property type="entry name" value="ClpP/crotonase-like_dom_sf"/>
</dbReference>
<dbReference type="Pfam" id="PF03572">
    <property type="entry name" value="Peptidase_S41"/>
    <property type="match status" value="1"/>
</dbReference>
<evidence type="ECO:0000256" key="3">
    <source>
        <dbReference type="ARBA" id="ARBA00022801"/>
    </source>
</evidence>
<accession>A0ABR2YIL2</accession>
<evidence type="ECO:0000256" key="4">
    <source>
        <dbReference type="ARBA" id="ARBA00022825"/>
    </source>
</evidence>
<dbReference type="SMART" id="SM00228">
    <property type="entry name" value="PDZ"/>
    <property type="match status" value="1"/>
</dbReference>
<evidence type="ECO:0000313" key="7">
    <source>
        <dbReference type="Proteomes" id="UP001491310"/>
    </source>
</evidence>
<organism evidence="6 7">
    <name type="scientific">Coccomyxa subellipsoidea</name>
    <dbReference type="NCBI Taxonomy" id="248742"/>
    <lineage>
        <taxon>Eukaryota</taxon>
        <taxon>Viridiplantae</taxon>
        <taxon>Chlorophyta</taxon>
        <taxon>core chlorophytes</taxon>
        <taxon>Trebouxiophyceae</taxon>
        <taxon>Trebouxiophyceae incertae sedis</taxon>
        <taxon>Coccomyxaceae</taxon>
        <taxon>Coccomyxa</taxon>
    </lineage>
</organism>
<dbReference type="CDD" id="cd07560">
    <property type="entry name" value="Peptidase_S41_CPP"/>
    <property type="match status" value="1"/>
</dbReference>
<keyword evidence="3" id="KW-0378">Hydrolase</keyword>
<keyword evidence="2" id="KW-0645">Protease</keyword>
<dbReference type="SMART" id="SM00245">
    <property type="entry name" value="TSPc"/>
    <property type="match status" value="1"/>
</dbReference>
<protein>
    <recommendedName>
        <fullName evidence="5">PDZ domain-containing protein</fullName>
    </recommendedName>
</protein>
<dbReference type="PANTHER" id="PTHR32060:SF22">
    <property type="entry name" value="CARBOXYL-TERMINAL-PROCESSING PEPTIDASE 3, CHLOROPLASTIC"/>
    <property type="match status" value="1"/>
</dbReference>
<name>A0ABR2YIL2_9CHLO</name>
<dbReference type="SUPFAM" id="SSF50156">
    <property type="entry name" value="PDZ domain-like"/>
    <property type="match status" value="1"/>
</dbReference>
<gene>
    <name evidence="6" type="ORF">WJX75_009955</name>
</gene>
<dbReference type="EMBL" id="JALJOT010000011">
    <property type="protein sequence ID" value="KAK9905975.1"/>
    <property type="molecule type" value="Genomic_DNA"/>
</dbReference>
<dbReference type="Pfam" id="PF17820">
    <property type="entry name" value="PDZ_6"/>
    <property type="match status" value="1"/>
</dbReference>
<dbReference type="PANTHER" id="PTHR32060">
    <property type="entry name" value="TAIL-SPECIFIC PROTEASE"/>
    <property type="match status" value="1"/>
</dbReference>
<comment type="caution">
    <text evidence="6">The sequence shown here is derived from an EMBL/GenBank/DDBJ whole genome shotgun (WGS) entry which is preliminary data.</text>
</comment>
<dbReference type="Gene3D" id="3.90.226.10">
    <property type="entry name" value="2-enoyl-CoA Hydratase, Chain A, domain 1"/>
    <property type="match status" value="1"/>
</dbReference>
<evidence type="ECO:0000313" key="6">
    <source>
        <dbReference type="EMBL" id="KAK9905975.1"/>
    </source>
</evidence>
<dbReference type="InterPro" id="IPR004447">
    <property type="entry name" value="Peptidase_S41A"/>
</dbReference>
<dbReference type="Proteomes" id="UP001491310">
    <property type="component" value="Unassembled WGS sequence"/>
</dbReference>
<dbReference type="InterPro" id="IPR005151">
    <property type="entry name" value="Tail-specific_protease"/>
</dbReference>
<keyword evidence="4" id="KW-0720">Serine protease</keyword>
<proteinExistence type="inferred from homology"/>
<dbReference type="Gene3D" id="2.30.42.10">
    <property type="match status" value="1"/>
</dbReference>
<evidence type="ECO:0000256" key="1">
    <source>
        <dbReference type="ARBA" id="ARBA00009179"/>
    </source>
</evidence>
<evidence type="ECO:0000259" key="5">
    <source>
        <dbReference type="PROSITE" id="PS50106"/>
    </source>
</evidence>
<feature type="domain" description="PDZ" evidence="5">
    <location>
        <begin position="90"/>
        <end position="164"/>
    </location>
</feature>
<reference evidence="6 7" key="1">
    <citation type="journal article" date="2024" name="Nat. Commun.">
        <title>Phylogenomics reveals the evolutionary origins of lichenization in chlorophyte algae.</title>
        <authorList>
            <person name="Puginier C."/>
            <person name="Libourel C."/>
            <person name="Otte J."/>
            <person name="Skaloud P."/>
            <person name="Haon M."/>
            <person name="Grisel S."/>
            <person name="Petersen M."/>
            <person name="Berrin J.G."/>
            <person name="Delaux P.M."/>
            <person name="Dal Grande F."/>
            <person name="Keller J."/>
        </authorList>
    </citation>
    <scope>NUCLEOTIDE SEQUENCE [LARGE SCALE GENOMIC DNA]</scope>
    <source>
        <strain evidence="6 7">SAG 216-7</strain>
    </source>
</reference>
<dbReference type="PROSITE" id="PS50106">
    <property type="entry name" value="PDZ"/>
    <property type="match status" value="1"/>
</dbReference>
<evidence type="ECO:0000256" key="2">
    <source>
        <dbReference type="ARBA" id="ARBA00022670"/>
    </source>
</evidence>